<dbReference type="OrthoDB" id="4207594at2759"/>
<dbReference type="EMBL" id="QEAO01000001">
    <property type="protein sequence ID" value="TPX38250.1"/>
    <property type="molecule type" value="Genomic_DNA"/>
</dbReference>
<feature type="compositionally biased region" description="Basic and acidic residues" evidence="6">
    <location>
        <begin position="259"/>
        <end position="295"/>
    </location>
</feature>
<dbReference type="InterPro" id="IPR012677">
    <property type="entry name" value="Nucleotide-bd_a/b_plait_sf"/>
</dbReference>
<dbReference type="Gene3D" id="3.30.70.330">
    <property type="match status" value="1"/>
</dbReference>
<protein>
    <recommendedName>
        <fullName evidence="7">RRM domain-containing protein</fullName>
    </recommendedName>
</protein>
<feature type="region of interest" description="Disordered" evidence="6">
    <location>
        <begin position="87"/>
        <end position="108"/>
    </location>
</feature>
<dbReference type="RefSeq" id="XP_031027964.1">
    <property type="nucleotide sequence ID" value="XM_031166313.1"/>
</dbReference>
<evidence type="ECO:0000256" key="6">
    <source>
        <dbReference type="SAM" id="MobiDB-lite"/>
    </source>
</evidence>
<dbReference type="GeneID" id="42001610"/>
<evidence type="ECO:0000313" key="9">
    <source>
        <dbReference type="Proteomes" id="UP000319731"/>
    </source>
</evidence>
<evidence type="ECO:0000259" key="7">
    <source>
        <dbReference type="PROSITE" id="PS50102"/>
    </source>
</evidence>
<dbReference type="PANTHER" id="PTHR13952">
    <property type="entry name" value="U1 SMALL NUCLEAR RIBONUCLEOPROTEIN 70 KD"/>
    <property type="match status" value="1"/>
</dbReference>
<keyword evidence="4" id="KW-0687">Ribonucleoprotein</keyword>
<dbReference type="Proteomes" id="UP000319731">
    <property type="component" value="Unassembled WGS sequence"/>
</dbReference>
<organism evidence="8 9">
    <name type="scientific">Synchytrium microbalum</name>
    <dbReference type="NCBI Taxonomy" id="1806994"/>
    <lineage>
        <taxon>Eukaryota</taxon>
        <taxon>Fungi</taxon>
        <taxon>Fungi incertae sedis</taxon>
        <taxon>Chytridiomycota</taxon>
        <taxon>Chytridiomycota incertae sedis</taxon>
        <taxon>Chytridiomycetes</taxon>
        <taxon>Synchytriales</taxon>
        <taxon>Synchytriaceae</taxon>
        <taxon>Synchytrium</taxon>
    </lineage>
</organism>
<keyword evidence="3" id="KW-0539">Nucleus</keyword>
<dbReference type="InterPro" id="IPR022023">
    <property type="entry name" value="U1snRNP70_N"/>
</dbReference>
<keyword evidence="9" id="KW-1185">Reference proteome</keyword>
<gene>
    <name evidence="8" type="ORF">SmJEL517_g00383</name>
</gene>
<dbReference type="FunFam" id="3.30.70.330:FF:000132">
    <property type="entry name" value="Small nuclear ribonucleoprotein U11/U12 subunit 35"/>
    <property type="match status" value="1"/>
</dbReference>
<dbReference type="InterPro" id="IPR000504">
    <property type="entry name" value="RRM_dom"/>
</dbReference>
<dbReference type="GO" id="GO:0000398">
    <property type="term" value="P:mRNA splicing, via spliceosome"/>
    <property type="evidence" value="ECO:0007669"/>
    <property type="project" value="TreeGrafter"/>
</dbReference>
<sequence>MECYFPWPSSASSSLYWDKDDTLKMAQQGATTGITSLLPPHLARLFHPRPLLPAPTPLDKDFEDKPKVRLDGIAQYLDLCKEHDKDYTPTETAQQRRERKKKEKAAQAAEQVKKGLETWNPLKDPNIKSDTYKTMIVARLDYRCTERDLAQAFNDFGPIQSITIIKDKITGKPRGYAFIEFKNEKDMKAAIQYADGMKILDRRILVDVERGRSGVNFRPRRLGGGLGGTRIGSKHDNYVGKSPNDPLVAPSRAGGPSYGDRDRGFGGGGDRRGPPPPRRYDDNRGGGGFGDRDRSSSSYGRPNDRDRGYVNRDADRSRDGRDYRDDRRGGGGDRGGGGRSDGDRGRDAGRGGGDRDKRDDRKRSRSPRRDR</sequence>
<dbReference type="InterPro" id="IPR035979">
    <property type="entry name" value="RBD_domain_sf"/>
</dbReference>
<evidence type="ECO:0000256" key="1">
    <source>
        <dbReference type="ARBA" id="ARBA00004123"/>
    </source>
</evidence>
<feature type="compositionally biased region" description="Basic and acidic residues" evidence="6">
    <location>
        <begin position="302"/>
        <end position="331"/>
    </location>
</feature>
<keyword evidence="2 5" id="KW-0694">RNA-binding</keyword>
<dbReference type="GO" id="GO:0005685">
    <property type="term" value="C:U1 snRNP"/>
    <property type="evidence" value="ECO:0007669"/>
    <property type="project" value="TreeGrafter"/>
</dbReference>
<evidence type="ECO:0000256" key="2">
    <source>
        <dbReference type="ARBA" id="ARBA00022884"/>
    </source>
</evidence>
<dbReference type="GO" id="GO:0003729">
    <property type="term" value="F:mRNA binding"/>
    <property type="evidence" value="ECO:0007669"/>
    <property type="project" value="TreeGrafter"/>
</dbReference>
<evidence type="ECO:0000256" key="4">
    <source>
        <dbReference type="ARBA" id="ARBA00023274"/>
    </source>
</evidence>
<dbReference type="InterPro" id="IPR034143">
    <property type="entry name" value="snRNP70_RRM"/>
</dbReference>
<evidence type="ECO:0000313" key="8">
    <source>
        <dbReference type="EMBL" id="TPX38250.1"/>
    </source>
</evidence>
<dbReference type="CDD" id="cd12236">
    <property type="entry name" value="RRM_snRNP70"/>
    <property type="match status" value="1"/>
</dbReference>
<dbReference type="InterPro" id="IPR051183">
    <property type="entry name" value="U1_U11-U12_snRNP_70-35kDa"/>
</dbReference>
<comment type="subcellular location">
    <subcellularLocation>
        <location evidence="1">Nucleus</location>
    </subcellularLocation>
</comment>
<accession>A0A507C9I6</accession>
<proteinExistence type="predicted"/>
<name>A0A507C9I6_9FUNG</name>
<comment type="caution">
    <text evidence="8">The sequence shown here is derived from an EMBL/GenBank/DDBJ whole genome shotgun (WGS) entry which is preliminary data.</text>
</comment>
<dbReference type="SUPFAM" id="SSF54928">
    <property type="entry name" value="RNA-binding domain, RBD"/>
    <property type="match status" value="1"/>
</dbReference>
<dbReference type="SMART" id="SM00360">
    <property type="entry name" value="RRM"/>
    <property type="match status" value="1"/>
</dbReference>
<dbReference type="PROSITE" id="PS50102">
    <property type="entry name" value="RRM"/>
    <property type="match status" value="1"/>
</dbReference>
<evidence type="ECO:0000256" key="3">
    <source>
        <dbReference type="ARBA" id="ARBA00023242"/>
    </source>
</evidence>
<dbReference type="STRING" id="1806994.A0A507C9I6"/>
<dbReference type="GO" id="GO:0071004">
    <property type="term" value="C:U2-type prespliceosome"/>
    <property type="evidence" value="ECO:0007669"/>
    <property type="project" value="TreeGrafter"/>
</dbReference>
<dbReference type="AlphaFoldDB" id="A0A507C9I6"/>
<feature type="domain" description="RRM" evidence="7">
    <location>
        <begin position="133"/>
        <end position="211"/>
    </location>
</feature>
<feature type="region of interest" description="Disordered" evidence="6">
    <location>
        <begin position="216"/>
        <end position="371"/>
    </location>
</feature>
<dbReference type="GO" id="GO:0071011">
    <property type="term" value="C:precatalytic spliceosome"/>
    <property type="evidence" value="ECO:0007669"/>
    <property type="project" value="TreeGrafter"/>
</dbReference>
<reference evidence="8 9" key="1">
    <citation type="journal article" date="2019" name="Sci. Rep.">
        <title>Comparative genomics of chytrid fungi reveal insights into the obligate biotrophic and pathogenic lifestyle of Synchytrium endobioticum.</title>
        <authorList>
            <person name="van de Vossenberg B.T.L.H."/>
            <person name="Warris S."/>
            <person name="Nguyen H.D.T."/>
            <person name="van Gent-Pelzer M.P.E."/>
            <person name="Joly D.L."/>
            <person name="van de Geest H.C."/>
            <person name="Bonants P.J.M."/>
            <person name="Smith D.S."/>
            <person name="Levesque C.A."/>
            <person name="van der Lee T.A.J."/>
        </authorList>
    </citation>
    <scope>NUCLEOTIDE SEQUENCE [LARGE SCALE GENOMIC DNA]</scope>
    <source>
        <strain evidence="8 9">JEL517</strain>
    </source>
</reference>
<dbReference type="Pfam" id="PF00076">
    <property type="entry name" value="RRM_1"/>
    <property type="match status" value="1"/>
</dbReference>
<evidence type="ECO:0000256" key="5">
    <source>
        <dbReference type="PROSITE-ProRule" id="PRU00176"/>
    </source>
</evidence>
<dbReference type="PANTHER" id="PTHR13952:SF5">
    <property type="entry name" value="U1 SMALL NUCLEAR RIBONUCLEOPROTEIN 70 KDA"/>
    <property type="match status" value="1"/>
</dbReference>
<feature type="compositionally biased region" description="Basic and acidic residues" evidence="6">
    <location>
        <begin position="340"/>
        <end position="371"/>
    </location>
</feature>
<dbReference type="Pfam" id="PF12220">
    <property type="entry name" value="U1snRNP70_N"/>
    <property type="match status" value="1"/>
</dbReference>
<dbReference type="GO" id="GO:0030619">
    <property type="term" value="F:U1 snRNA binding"/>
    <property type="evidence" value="ECO:0007669"/>
    <property type="project" value="InterPro"/>
</dbReference>